<keyword evidence="6" id="KW-0733">Signal recognition particle</keyword>
<evidence type="ECO:0000256" key="8">
    <source>
        <dbReference type="ARBA" id="ARBA00023274"/>
    </source>
</evidence>
<dbReference type="GO" id="GO:0005786">
    <property type="term" value="C:signal recognition particle, endoplasmic reticulum targeting"/>
    <property type="evidence" value="ECO:0007669"/>
    <property type="project" value="UniProtKB-KW"/>
</dbReference>
<sequence>MLQVDLLSQIARLRNTFGFNESNYKKYRSQLSAQLPNLRKIVAPHHRNQSAPFFYKTGDTMVIFSEKLLELIAVEAERSIATANEMNLIAQDTGALKHRRRVNNRYNRAIERYQTLYALSKSHATPFTQLQSYALLNSTIGINHQENDEFFDAVEAFQRASSAISLSQLDEGVRSYLLLDINSRLEHCEYMASVFADGDQAVIQQIKQSKIDCHNEVSQVQSGQAQHLDDIYSIYDNSIVIPKGSVRKVILKAFKQHQNILNSNIQQSIDIIKNFYLQHSNTSDGFYLQPFFYLSPSKPFPNEIKISFKKVTVYLKCLSDLINITKQYSERPRPFDPQNLQNLLFTLNSIREPILIQYNNIISLHFSLSLVSRQFSFQKYKIKRTNGAIQNAVFTIFSLKQLIQNKIKVQTGIEGLLNQSVFLINNLQISADTVEQAIYNILTKDNVIKGLLMASQIKQIRKDIKYLDNNKDIYRLVCPMPNPVFFDAVPEILDADDCLWGII</sequence>
<evidence type="ECO:0000256" key="4">
    <source>
        <dbReference type="ARBA" id="ARBA00022490"/>
    </source>
</evidence>
<dbReference type="Proteomes" id="UP000018208">
    <property type="component" value="Unassembled WGS sequence"/>
</dbReference>
<evidence type="ECO:0000256" key="3">
    <source>
        <dbReference type="ARBA" id="ARBA00009352"/>
    </source>
</evidence>
<keyword evidence="4" id="KW-0963">Cytoplasm</keyword>
<accession>V6M722</accession>
<evidence type="ECO:0000256" key="6">
    <source>
        <dbReference type="ARBA" id="ARBA00023135"/>
    </source>
</evidence>
<dbReference type="Pfam" id="PF16969">
    <property type="entry name" value="SRP68"/>
    <property type="match status" value="1"/>
</dbReference>
<comment type="similarity">
    <text evidence="3">Belongs to the SRP68 family.</text>
</comment>
<evidence type="ECO:0000256" key="5">
    <source>
        <dbReference type="ARBA" id="ARBA00022884"/>
    </source>
</evidence>
<dbReference type="EMBL" id="KI545953">
    <property type="protein sequence ID" value="EST49214.1"/>
    <property type="molecule type" value="Genomic_DNA"/>
</dbReference>
<evidence type="ECO:0000313" key="12">
    <source>
        <dbReference type="Proteomes" id="UP000018208"/>
    </source>
</evidence>
<evidence type="ECO:0000256" key="1">
    <source>
        <dbReference type="ARBA" id="ARBA00004496"/>
    </source>
</evidence>
<dbReference type="InterPro" id="IPR026258">
    <property type="entry name" value="SRP68"/>
</dbReference>
<dbReference type="Gene3D" id="1.10.3450.40">
    <property type="entry name" value="Signal recognition particle, SRP68 subunit, RNA-binding domain"/>
    <property type="match status" value="1"/>
</dbReference>
<evidence type="ECO:0000313" key="11">
    <source>
        <dbReference type="EMBL" id="KAH0570465.1"/>
    </source>
</evidence>
<name>V6M722_9EUKA</name>
<protein>
    <recommendedName>
        <fullName evidence="9">Signal recognition particle subunit SRP68</fullName>
    </recommendedName>
</protein>
<evidence type="ECO:0000313" key="10">
    <source>
        <dbReference type="EMBL" id="EST49214.1"/>
    </source>
</evidence>
<keyword evidence="8" id="KW-0687">Ribonucleoprotein</keyword>
<dbReference type="AlphaFoldDB" id="V6M722"/>
<dbReference type="EMBL" id="AUWU02000007">
    <property type="protein sequence ID" value="KAH0570465.1"/>
    <property type="molecule type" value="Genomic_DNA"/>
</dbReference>
<organism evidence="10">
    <name type="scientific">Spironucleus salmonicida</name>
    <dbReference type="NCBI Taxonomy" id="348837"/>
    <lineage>
        <taxon>Eukaryota</taxon>
        <taxon>Metamonada</taxon>
        <taxon>Diplomonadida</taxon>
        <taxon>Hexamitidae</taxon>
        <taxon>Hexamitinae</taxon>
        <taxon>Spironucleus</taxon>
    </lineage>
</organism>
<comment type="subcellular location">
    <subcellularLocation>
        <location evidence="1">Cytoplasm</location>
    </subcellularLocation>
    <subcellularLocation>
        <location evidence="2">Nucleus</location>
        <location evidence="2">Nucleolus</location>
    </subcellularLocation>
</comment>
<evidence type="ECO:0000256" key="2">
    <source>
        <dbReference type="ARBA" id="ARBA00004604"/>
    </source>
</evidence>
<keyword evidence="12" id="KW-1185">Reference proteome</keyword>
<dbReference type="GO" id="GO:0030942">
    <property type="term" value="F:endoplasmic reticulum signal peptide binding"/>
    <property type="evidence" value="ECO:0007669"/>
    <property type="project" value="InterPro"/>
</dbReference>
<dbReference type="PANTHER" id="PTHR12860:SF0">
    <property type="entry name" value="SIGNAL RECOGNITION PARTICLE SUBUNIT SRP68"/>
    <property type="match status" value="1"/>
</dbReference>
<reference evidence="11" key="2">
    <citation type="submission" date="2020-12" db="EMBL/GenBank/DDBJ databases">
        <title>New Spironucleus salmonicida genome in near-complete chromosomes.</title>
        <authorList>
            <person name="Xu F."/>
            <person name="Kurt Z."/>
            <person name="Jimenez-Gonzalez A."/>
            <person name="Astvaldsson A."/>
            <person name="Andersson J.O."/>
            <person name="Svard S.G."/>
        </authorList>
    </citation>
    <scope>NUCLEOTIDE SEQUENCE</scope>
    <source>
        <strain evidence="11">ATCC 50377</strain>
    </source>
</reference>
<keyword evidence="7" id="KW-0539">Nucleus</keyword>
<dbReference type="VEuPathDB" id="GiardiaDB:SS50377_26745"/>
<evidence type="ECO:0000256" key="9">
    <source>
        <dbReference type="ARBA" id="ARBA00029498"/>
    </source>
</evidence>
<reference evidence="10 11" key="1">
    <citation type="journal article" date="2014" name="PLoS Genet.">
        <title>The Genome of Spironucleus salmonicida Highlights a Fish Pathogen Adapted to Fluctuating Environments.</title>
        <authorList>
            <person name="Xu F."/>
            <person name="Jerlstrom-Hultqvist J."/>
            <person name="Einarsson E."/>
            <person name="Astvaldsson A."/>
            <person name="Svard S.G."/>
            <person name="Andersson J.O."/>
        </authorList>
    </citation>
    <scope>NUCLEOTIDE SEQUENCE</scope>
    <source>
        <strain evidence="11">ATCC 50377</strain>
    </source>
</reference>
<dbReference type="GO" id="GO:0005047">
    <property type="term" value="F:signal recognition particle binding"/>
    <property type="evidence" value="ECO:0007669"/>
    <property type="project" value="InterPro"/>
</dbReference>
<dbReference type="InterPro" id="IPR038253">
    <property type="entry name" value="SRP68_N_sf"/>
</dbReference>
<dbReference type="GO" id="GO:0005730">
    <property type="term" value="C:nucleolus"/>
    <property type="evidence" value="ECO:0007669"/>
    <property type="project" value="UniProtKB-SubCell"/>
</dbReference>
<proteinExistence type="inferred from homology"/>
<dbReference type="GO" id="GO:0006614">
    <property type="term" value="P:SRP-dependent cotranslational protein targeting to membrane"/>
    <property type="evidence" value="ECO:0007669"/>
    <property type="project" value="InterPro"/>
</dbReference>
<keyword evidence="5" id="KW-0694">RNA-binding</keyword>
<gene>
    <name evidence="10" type="ORF">SS50377_10433</name>
    <name evidence="11" type="ORF">SS50377_26745</name>
</gene>
<dbReference type="GO" id="GO:0008312">
    <property type="term" value="F:7S RNA binding"/>
    <property type="evidence" value="ECO:0007669"/>
    <property type="project" value="InterPro"/>
</dbReference>
<evidence type="ECO:0000256" key="7">
    <source>
        <dbReference type="ARBA" id="ARBA00023242"/>
    </source>
</evidence>
<dbReference type="PANTHER" id="PTHR12860">
    <property type="entry name" value="SIGNAL RECOGNITION PARTICLE 68 KDA PROTEIN"/>
    <property type="match status" value="1"/>
</dbReference>